<dbReference type="InterPro" id="IPR001647">
    <property type="entry name" value="HTH_TetR"/>
</dbReference>
<dbReference type="Gene3D" id="1.10.10.60">
    <property type="entry name" value="Homeodomain-like"/>
    <property type="match status" value="1"/>
</dbReference>
<dbReference type="PROSITE" id="PS50977">
    <property type="entry name" value="HTH_TETR_2"/>
    <property type="match status" value="1"/>
</dbReference>
<dbReference type="OrthoDB" id="326421at2"/>
<evidence type="ECO:0000256" key="4">
    <source>
        <dbReference type="PROSITE-ProRule" id="PRU00335"/>
    </source>
</evidence>
<dbReference type="InterPro" id="IPR009057">
    <property type="entry name" value="Homeodomain-like_sf"/>
</dbReference>
<dbReference type="SUPFAM" id="SSF48498">
    <property type="entry name" value="Tetracyclin repressor-like, C-terminal domain"/>
    <property type="match status" value="1"/>
</dbReference>
<dbReference type="InterPro" id="IPR036271">
    <property type="entry name" value="Tet_transcr_reg_TetR-rel_C_sf"/>
</dbReference>
<name>A0A344L4H4_9PSEU</name>
<organism evidence="6 7">
    <name type="scientific">Amycolatopsis albispora</name>
    <dbReference type="NCBI Taxonomy" id="1804986"/>
    <lineage>
        <taxon>Bacteria</taxon>
        <taxon>Bacillati</taxon>
        <taxon>Actinomycetota</taxon>
        <taxon>Actinomycetes</taxon>
        <taxon>Pseudonocardiales</taxon>
        <taxon>Pseudonocardiaceae</taxon>
        <taxon>Amycolatopsis</taxon>
    </lineage>
</organism>
<sequence length="214" mass="23081">MFSQDLCQDGPVTTEISDGRLLRGARARQTIARHAVDLASFDGLTAMSIGRVASALGVSKSGVQTLFGTKENLQLAAVETAREAFLDAVVRPAKDTEPGVARLRALLEQWIRYVTVPLFPGGCFRAANLAEFDSKPGPVRDALVRDQRDWQELLAAQFRHAVEAGEIQELDPELAAFQLDAVLCAANTALRLGDDTAVTKVRRVVDGLLRPAGS</sequence>
<dbReference type="Pfam" id="PF16925">
    <property type="entry name" value="TetR_C_13"/>
    <property type="match status" value="1"/>
</dbReference>
<reference evidence="6 7" key="1">
    <citation type="submission" date="2016-04" db="EMBL/GenBank/DDBJ databases">
        <title>Complete genome sequence and analysis of deep-sea sediment isolate, Amycolatopsis sp. WP1.</title>
        <authorList>
            <person name="Wang H."/>
            <person name="Chen S."/>
            <person name="Wu Q."/>
        </authorList>
    </citation>
    <scope>NUCLEOTIDE SEQUENCE [LARGE SCALE GENOMIC DNA]</scope>
    <source>
        <strain evidence="6 7">WP1</strain>
    </source>
</reference>
<dbReference type="GO" id="GO:0003677">
    <property type="term" value="F:DNA binding"/>
    <property type="evidence" value="ECO:0007669"/>
    <property type="project" value="UniProtKB-UniRule"/>
</dbReference>
<keyword evidence="3" id="KW-0804">Transcription</keyword>
<feature type="domain" description="HTH tetR-type" evidence="5">
    <location>
        <begin position="25"/>
        <end position="85"/>
    </location>
</feature>
<dbReference type="SUPFAM" id="SSF46689">
    <property type="entry name" value="Homeodomain-like"/>
    <property type="match status" value="1"/>
</dbReference>
<dbReference type="InterPro" id="IPR011075">
    <property type="entry name" value="TetR_C"/>
</dbReference>
<dbReference type="EMBL" id="CP015163">
    <property type="protein sequence ID" value="AXB42948.1"/>
    <property type="molecule type" value="Genomic_DNA"/>
</dbReference>
<feature type="DNA-binding region" description="H-T-H motif" evidence="4">
    <location>
        <begin position="48"/>
        <end position="67"/>
    </location>
</feature>
<proteinExistence type="predicted"/>
<accession>A0A344L4H4</accession>
<evidence type="ECO:0000256" key="2">
    <source>
        <dbReference type="ARBA" id="ARBA00023125"/>
    </source>
</evidence>
<evidence type="ECO:0000256" key="3">
    <source>
        <dbReference type="ARBA" id="ARBA00023163"/>
    </source>
</evidence>
<dbReference type="PANTHER" id="PTHR47506:SF6">
    <property type="entry name" value="HTH-TYPE TRANSCRIPTIONAL REPRESSOR NEMR"/>
    <property type="match status" value="1"/>
</dbReference>
<dbReference type="PANTHER" id="PTHR47506">
    <property type="entry name" value="TRANSCRIPTIONAL REGULATORY PROTEIN"/>
    <property type="match status" value="1"/>
</dbReference>
<keyword evidence="7" id="KW-1185">Reference proteome</keyword>
<dbReference type="AlphaFoldDB" id="A0A344L4H4"/>
<dbReference type="KEGG" id="aab:A4R43_10655"/>
<evidence type="ECO:0000259" key="5">
    <source>
        <dbReference type="PROSITE" id="PS50977"/>
    </source>
</evidence>
<dbReference type="Proteomes" id="UP000250434">
    <property type="component" value="Chromosome"/>
</dbReference>
<keyword evidence="2 4" id="KW-0238">DNA-binding</keyword>
<keyword evidence="1" id="KW-0805">Transcription regulation</keyword>
<dbReference type="Gene3D" id="1.10.357.10">
    <property type="entry name" value="Tetracycline Repressor, domain 2"/>
    <property type="match status" value="1"/>
</dbReference>
<gene>
    <name evidence="6" type="ORF">A4R43_10655</name>
</gene>
<protein>
    <submittedName>
        <fullName evidence="6">Transcriptional regulator</fullName>
    </submittedName>
</protein>
<evidence type="ECO:0000313" key="6">
    <source>
        <dbReference type="EMBL" id="AXB42948.1"/>
    </source>
</evidence>
<evidence type="ECO:0000313" key="7">
    <source>
        <dbReference type="Proteomes" id="UP000250434"/>
    </source>
</evidence>
<evidence type="ECO:0000256" key="1">
    <source>
        <dbReference type="ARBA" id="ARBA00023015"/>
    </source>
</evidence>